<gene>
    <name evidence="1" type="ORF">SAMN06295912_101185</name>
</gene>
<evidence type="ECO:0000313" key="2">
    <source>
        <dbReference type="Proteomes" id="UP000198281"/>
    </source>
</evidence>
<accession>A0A239BJN0</accession>
<proteinExistence type="predicted"/>
<dbReference type="AlphaFoldDB" id="A0A239BJN0"/>
<keyword evidence="2" id="KW-1185">Reference proteome</keyword>
<dbReference type="RefSeq" id="WP_144033676.1">
    <property type="nucleotide sequence ID" value="NZ_FZOS01000001.1"/>
</dbReference>
<dbReference type="EMBL" id="FZOS01000001">
    <property type="protein sequence ID" value="SNS07591.1"/>
    <property type="molecule type" value="Genomic_DNA"/>
</dbReference>
<sequence length="397" mass="43823">MKRRDFIGSLGTMGAAALLPAPTAAQQACGDAPATQSRAAFAELVDLLQELDRDYLSPKRRIAGVTDISDGHRQILHHLHVALSLVAEADPDRPVFRRTADMAMKFFGDNPDALYYTAFIDPARTYRISGNTAGADFTSFSFERAAFDGSPSSGVSMVLDDRDLDISADGNFAFSVGPDQKFKLEPGVGMIQTRHYFETAAPVCADPNRHAPLRIEAVGPLPVRPAPDDASIAASIRRVANFLRKTTIDMSMMQPGKTPAWVSLVPNRFNPAEIPSGDIGFANRSAAYAMAPYALSPDQALVIEGRFPKCRFANVVLWNRYLQTYDYVAHTISRNRKSTTLLPDGRFRMVLAHRDPGVPNWIDTQGRRVGLVYWRFLLPEESIEPLTTRVVPLTELR</sequence>
<evidence type="ECO:0008006" key="3">
    <source>
        <dbReference type="Google" id="ProtNLM"/>
    </source>
</evidence>
<evidence type="ECO:0000313" key="1">
    <source>
        <dbReference type="EMBL" id="SNS07591.1"/>
    </source>
</evidence>
<protein>
    <recommendedName>
        <fullName evidence="3">DUF1214 domain-containing protein</fullName>
    </recommendedName>
</protein>
<dbReference type="OrthoDB" id="7053758at2"/>
<name>A0A239BJN0_9SPHN</name>
<dbReference type="Proteomes" id="UP000198281">
    <property type="component" value="Unassembled WGS sequence"/>
</dbReference>
<reference evidence="2" key="1">
    <citation type="submission" date="2017-06" db="EMBL/GenBank/DDBJ databases">
        <authorList>
            <person name="Varghese N."/>
            <person name="Submissions S."/>
        </authorList>
    </citation>
    <scope>NUCLEOTIDE SEQUENCE [LARGE SCALE GENOMIC DNA]</scope>
    <source>
        <strain evidence="2">LNB2</strain>
    </source>
</reference>
<organism evidence="1 2">
    <name type="scientific">Edaphosphingomonas laterariae</name>
    <dbReference type="NCBI Taxonomy" id="861865"/>
    <lineage>
        <taxon>Bacteria</taxon>
        <taxon>Pseudomonadati</taxon>
        <taxon>Pseudomonadota</taxon>
        <taxon>Alphaproteobacteria</taxon>
        <taxon>Sphingomonadales</taxon>
        <taxon>Rhizorhabdaceae</taxon>
        <taxon>Edaphosphingomonas</taxon>
    </lineage>
</organism>